<dbReference type="GO" id="GO:0016567">
    <property type="term" value="P:protein ubiquitination"/>
    <property type="evidence" value="ECO:0007669"/>
    <property type="project" value="InterPro"/>
</dbReference>
<dbReference type="SUPFAM" id="SSF52402">
    <property type="entry name" value="Adenine nucleotide alpha hydrolases-like"/>
    <property type="match status" value="1"/>
</dbReference>
<feature type="domain" description="Protein kinase" evidence="8">
    <location>
        <begin position="431"/>
        <end position="697"/>
    </location>
</feature>
<dbReference type="AlphaFoldDB" id="A0A9D4WE42"/>
<dbReference type="Gene3D" id="3.30.40.10">
    <property type="entry name" value="Zinc/RING finger domain, C3HC4 (zinc finger)"/>
    <property type="match status" value="1"/>
</dbReference>
<evidence type="ECO:0000313" key="10">
    <source>
        <dbReference type="EMBL" id="KAI5400421.1"/>
    </source>
</evidence>
<dbReference type="InterPro" id="IPR001245">
    <property type="entry name" value="Ser-Thr/Tyr_kinase_cat_dom"/>
</dbReference>
<dbReference type="Gene3D" id="3.30.200.20">
    <property type="entry name" value="Phosphorylase Kinase, domain 1"/>
    <property type="match status" value="1"/>
</dbReference>
<dbReference type="EC" id="2.3.2.27" evidence="4"/>
<evidence type="ECO:0000313" key="11">
    <source>
        <dbReference type="Proteomes" id="UP001058974"/>
    </source>
</evidence>
<dbReference type="EMBL" id="JAMSHJ010000006">
    <property type="protein sequence ID" value="KAI5400421.1"/>
    <property type="molecule type" value="Genomic_DNA"/>
</dbReference>
<organism evidence="10 11">
    <name type="scientific">Pisum sativum</name>
    <name type="common">Garden pea</name>
    <name type="synonym">Lathyrus oleraceus</name>
    <dbReference type="NCBI Taxonomy" id="3888"/>
    <lineage>
        <taxon>Eukaryota</taxon>
        <taxon>Viridiplantae</taxon>
        <taxon>Streptophyta</taxon>
        <taxon>Embryophyta</taxon>
        <taxon>Tracheophyta</taxon>
        <taxon>Spermatophyta</taxon>
        <taxon>Magnoliopsida</taxon>
        <taxon>eudicotyledons</taxon>
        <taxon>Gunneridae</taxon>
        <taxon>Pentapetalae</taxon>
        <taxon>rosids</taxon>
        <taxon>fabids</taxon>
        <taxon>Fabales</taxon>
        <taxon>Fabaceae</taxon>
        <taxon>Papilionoideae</taxon>
        <taxon>50 kb inversion clade</taxon>
        <taxon>NPAAA clade</taxon>
        <taxon>Hologalegina</taxon>
        <taxon>IRL clade</taxon>
        <taxon>Fabeae</taxon>
        <taxon>Lathyrus</taxon>
    </lineage>
</organism>
<comment type="function">
    <text evidence="2">Functions as an E3 ubiquitin ligase.</text>
</comment>
<feature type="domain" description="U-box" evidence="9">
    <location>
        <begin position="714"/>
        <end position="784"/>
    </location>
</feature>
<evidence type="ECO:0000256" key="1">
    <source>
        <dbReference type="ARBA" id="ARBA00000900"/>
    </source>
</evidence>
<dbReference type="Gramene" id="Psat06G0534900-T1">
    <property type="protein sequence ID" value="KAI5400421.1"/>
    <property type="gene ID" value="KIW84_065349"/>
</dbReference>
<gene>
    <name evidence="10" type="ORF">KIW84_065349</name>
</gene>
<dbReference type="SMART" id="SM00504">
    <property type="entry name" value="Ubox"/>
    <property type="match status" value="1"/>
</dbReference>
<dbReference type="SUPFAM" id="SSF57850">
    <property type="entry name" value="RING/U-box"/>
    <property type="match status" value="1"/>
</dbReference>
<dbReference type="PROSITE" id="PS51698">
    <property type="entry name" value="U_BOX"/>
    <property type="match status" value="1"/>
</dbReference>
<dbReference type="InterPro" id="IPR051348">
    <property type="entry name" value="U-box_ubiquitin_ligases"/>
</dbReference>
<evidence type="ECO:0000256" key="3">
    <source>
        <dbReference type="ARBA" id="ARBA00004906"/>
    </source>
</evidence>
<dbReference type="GO" id="GO:0005524">
    <property type="term" value="F:ATP binding"/>
    <property type="evidence" value="ECO:0007669"/>
    <property type="project" value="InterPro"/>
</dbReference>
<evidence type="ECO:0000256" key="7">
    <source>
        <dbReference type="SAM" id="Coils"/>
    </source>
</evidence>
<protein>
    <recommendedName>
        <fullName evidence="4">RING-type E3 ubiquitin transferase</fullName>
        <ecNumber evidence="4">2.3.2.27</ecNumber>
    </recommendedName>
</protein>
<dbReference type="CDD" id="cd16655">
    <property type="entry name" value="RING-Ubox_WDSUB1-like"/>
    <property type="match status" value="1"/>
</dbReference>
<sequence length="784" mass="88828">MIPLISITSSSLQIPLSKNVSIVFTISSRFLTFLLLPSESSFTHRVTIPDSERFPIHRNLGAAIIRLLLDLMGSIQEAVSVAEERAKDVENDTVYVAVGKNVKKSQRLLHWATEKFSGKRICLLHIHQPDPLNSLNTNVSEIEPKDDVIKAFRENDRQAVHELLDQFILTLVPEGVHASKLLIDKDNIEKGIIEAIAQHNIRCLVMGAAADRHKMRLDSEDTPVIETAPVLLMLNSNMKAKQSEKIKSQLIPDVLKYLDSGDMEETEDVNSHCSLNAEWSFNSVIAKTKLTDLLIHEDDEALQNWRAKEISRREEVEEQLAREKQDVQEMKNQRDKIVCELEMLEDQISALRNQLFESECSATELEEKIILAVDLLISFKEKRDKLRIEHANAVRKVEMLRKFGEVDTSSSYVVEFPAFSFMEINEATHDFDQSWKIGEGSCGSVYKGLLRNMLVAIKMLPSYGCQNQFEFQHQVEVLSRVRHPNLLTLIGSCAESKSLVYEYLNNGSLESHLECKDKTPLPWQIRMSIATDICSALIFLHSSEPCIIHGNLKPSKVLLDANFVAKLGDLGIPSLVQHSVDSADTGTVVCNNSHKDLVYVDPEYLDTGKLTPESDVYSFGIILLQLLTGRPLLGLVRDMKCALEKENLKTVLDFSAGEWPLHQTTQIACLALRCCEKTWLNRPDLVSEVWSVLKPFRTICINRRQELTSKKLQRAPSHFVCPIVQEVMEDPYIAADGFTYEEEAIRGWLDSGHNTSPMTNLKLEHTDLVPNYALHNAIREWQQQ</sequence>
<dbReference type="InterPro" id="IPR000719">
    <property type="entry name" value="Prot_kinase_dom"/>
</dbReference>
<dbReference type="CDD" id="cd01989">
    <property type="entry name" value="USP_STK_Ubox_N"/>
    <property type="match status" value="1"/>
</dbReference>
<name>A0A9D4WE42_PEA</name>
<dbReference type="InterPro" id="IPR003613">
    <property type="entry name" value="Ubox_domain"/>
</dbReference>
<dbReference type="PANTHER" id="PTHR45647">
    <property type="entry name" value="OS02G0152300 PROTEIN"/>
    <property type="match status" value="1"/>
</dbReference>
<dbReference type="SUPFAM" id="SSF56112">
    <property type="entry name" value="Protein kinase-like (PK-like)"/>
    <property type="match status" value="1"/>
</dbReference>
<keyword evidence="5" id="KW-0808">Transferase</keyword>
<keyword evidence="6" id="KW-0833">Ubl conjugation pathway</keyword>
<reference evidence="10 11" key="1">
    <citation type="journal article" date="2022" name="Nat. Genet.">
        <title>Improved pea reference genome and pan-genome highlight genomic features and evolutionary characteristics.</title>
        <authorList>
            <person name="Yang T."/>
            <person name="Liu R."/>
            <person name="Luo Y."/>
            <person name="Hu S."/>
            <person name="Wang D."/>
            <person name="Wang C."/>
            <person name="Pandey M.K."/>
            <person name="Ge S."/>
            <person name="Xu Q."/>
            <person name="Li N."/>
            <person name="Li G."/>
            <person name="Huang Y."/>
            <person name="Saxena R.K."/>
            <person name="Ji Y."/>
            <person name="Li M."/>
            <person name="Yan X."/>
            <person name="He Y."/>
            <person name="Liu Y."/>
            <person name="Wang X."/>
            <person name="Xiang C."/>
            <person name="Varshney R.K."/>
            <person name="Ding H."/>
            <person name="Gao S."/>
            <person name="Zong X."/>
        </authorList>
    </citation>
    <scope>NUCLEOTIDE SEQUENCE [LARGE SCALE GENOMIC DNA]</scope>
    <source>
        <strain evidence="10 11">cv. Zhongwan 6</strain>
    </source>
</reference>
<dbReference type="InterPro" id="IPR011009">
    <property type="entry name" value="Kinase-like_dom_sf"/>
</dbReference>
<evidence type="ECO:0000256" key="2">
    <source>
        <dbReference type="ARBA" id="ARBA00003861"/>
    </source>
</evidence>
<dbReference type="PANTHER" id="PTHR45647:SF22">
    <property type="entry name" value="U-BOX DOMAIN-CONTAINING PROTEIN 32"/>
    <property type="match status" value="1"/>
</dbReference>
<dbReference type="InterPro" id="IPR013083">
    <property type="entry name" value="Znf_RING/FYVE/PHD"/>
</dbReference>
<evidence type="ECO:0000256" key="5">
    <source>
        <dbReference type="ARBA" id="ARBA00022679"/>
    </source>
</evidence>
<dbReference type="Proteomes" id="UP001058974">
    <property type="component" value="Chromosome 6"/>
</dbReference>
<keyword evidence="11" id="KW-1185">Reference proteome</keyword>
<dbReference type="Pfam" id="PF07714">
    <property type="entry name" value="PK_Tyr_Ser-Thr"/>
    <property type="match status" value="1"/>
</dbReference>
<dbReference type="Pfam" id="PF04564">
    <property type="entry name" value="U-box"/>
    <property type="match status" value="1"/>
</dbReference>
<dbReference type="PROSITE" id="PS50011">
    <property type="entry name" value="PROTEIN_KINASE_DOM"/>
    <property type="match status" value="1"/>
</dbReference>
<evidence type="ECO:0000256" key="6">
    <source>
        <dbReference type="ARBA" id="ARBA00022786"/>
    </source>
</evidence>
<dbReference type="GO" id="GO:0061630">
    <property type="term" value="F:ubiquitin protein ligase activity"/>
    <property type="evidence" value="ECO:0007669"/>
    <property type="project" value="UniProtKB-EC"/>
</dbReference>
<keyword evidence="7" id="KW-0175">Coiled coil</keyword>
<comment type="catalytic activity">
    <reaction evidence="1">
        <text>S-ubiquitinyl-[E2 ubiquitin-conjugating enzyme]-L-cysteine + [acceptor protein]-L-lysine = [E2 ubiquitin-conjugating enzyme]-L-cysteine + N(6)-ubiquitinyl-[acceptor protein]-L-lysine.</text>
        <dbReference type="EC" id="2.3.2.27"/>
    </reaction>
</comment>
<evidence type="ECO:0000259" key="9">
    <source>
        <dbReference type="PROSITE" id="PS51698"/>
    </source>
</evidence>
<accession>A0A9D4WE42</accession>
<evidence type="ECO:0000256" key="4">
    <source>
        <dbReference type="ARBA" id="ARBA00012483"/>
    </source>
</evidence>
<comment type="pathway">
    <text evidence="3">Protein modification; protein ubiquitination.</text>
</comment>
<evidence type="ECO:0000259" key="8">
    <source>
        <dbReference type="PROSITE" id="PS50011"/>
    </source>
</evidence>
<dbReference type="GO" id="GO:0004672">
    <property type="term" value="F:protein kinase activity"/>
    <property type="evidence" value="ECO:0007669"/>
    <property type="project" value="InterPro"/>
</dbReference>
<feature type="coiled-coil region" evidence="7">
    <location>
        <begin position="306"/>
        <end position="368"/>
    </location>
</feature>
<dbReference type="InterPro" id="IPR014729">
    <property type="entry name" value="Rossmann-like_a/b/a_fold"/>
</dbReference>
<dbReference type="Gene3D" id="3.40.50.620">
    <property type="entry name" value="HUPs"/>
    <property type="match status" value="1"/>
</dbReference>
<proteinExistence type="predicted"/>
<comment type="caution">
    <text evidence="10">The sequence shown here is derived from an EMBL/GenBank/DDBJ whole genome shotgun (WGS) entry which is preliminary data.</text>
</comment>
<dbReference type="Gene3D" id="1.10.510.10">
    <property type="entry name" value="Transferase(Phosphotransferase) domain 1"/>
    <property type="match status" value="1"/>
</dbReference>